<sequence length="171" mass="19170">MKTMIVYSSKTGNTKKVAEAILEVMPEGTFIHSVSEQPALEDCDLVILGCWIDKGNADAAMKEYIQGVKDKKVALFATLGAYPDSPHAGKVIERLKQLVDASNEYLGDFICQGKIDPALTERVRQYPPDHPHYMTPERINRHMEAAKHPDSRDLETAQKVFMEVLRRAEGI</sequence>
<dbReference type="PATRIC" id="fig|36849.3.peg.2159"/>
<dbReference type="OrthoDB" id="307208at2"/>
<dbReference type="GO" id="GO:0010181">
    <property type="term" value="F:FMN binding"/>
    <property type="evidence" value="ECO:0007669"/>
    <property type="project" value="InterPro"/>
</dbReference>
<dbReference type="Pfam" id="PF12641">
    <property type="entry name" value="Flavodoxin_3"/>
    <property type="match status" value="1"/>
</dbReference>
<evidence type="ECO:0000313" key="2">
    <source>
        <dbReference type="EMBL" id="KPU44424.1"/>
    </source>
</evidence>
<gene>
    <name evidence="2" type="ORF">OXPF_20430</name>
</gene>
<dbReference type="InterPro" id="IPR001226">
    <property type="entry name" value="Flavodoxin_CS"/>
</dbReference>
<accession>A0A0N8NTC2</accession>
<dbReference type="InterPro" id="IPR052200">
    <property type="entry name" value="Protoporphyrinogen_IX_DH"/>
</dbReference>
<comment type="caution">
    <text evidence="2">The sequence shown here is derived from an EMBL/GenBank/DDBJ whole genome shotgun (WGS) entry which is preliminary data.</text>
</comment>
<dbReference type="AlphaFoldDB" id="A0A0N8NTC2"/>
<name>A0A0N8NTC2_9CLOT</name>
<dbReference type="InterPro" id="IPR008254">
    <property type="entry name" value="Flavodoxin/NO_synth"/>
</dbReference>
<protein>
    <submittedName>
        <fullName evidence="2">Flavodoxin</fullName>
    </submittedName>
</protein>
<dbReference type="PROSITE" id="PS00201">
    <property type="entry name" value="FLAVODOXIN"/>
    <property type="match status" value="1"/>
</dbReference>
<dbReference type="EMBL" id="LKET01000031">
    <property type="protein sequence ID" value="KPU44424.1"/>
    <property type="molecule type" value="Genomic_DNA"/>
</dbReference>
<dbReference type="Proteomes" id="UP000050326">
    <property type="component" value="Unassembled WGS sequence"/>
</dbReference>
<reference evidence="2 3" key="1">
    <citation type="submission" date="2015-09" db="EMBL/GenBank/DDBJ databases">
        <title>Genome sequence of Oxobacter pfennigii DSM 3222.</title>
        <authorList>
            <person name="Poehlein A."/>
            <person name="Bengelsdorf F.R."/>
            <person name="Schiel-Bengelsdorf B."/>
            <person name="Duerre P."/>
            <person name="Daniel R."/>
        </authorList>
    </citation>
    <scope>NUCLEOTIDE SEQUENCE [LARGE SCALE GENOMIC DNA]</scope>
    <source>
        <strain evidence="2 3">DSM 3222</strain>
    </source>
</reference>
<dbReference type="GO" id="GO:0009055">
    <property type="term" value="F:electron transfer activity"/>
    <property type="evidence" value="ECO:0007669"/>
    <property type="project" value="InterPro"/>
</dbReference>
<dbReference type="InterPro" id="IPR029039">
    <property type="entry name" value="Flavoprotein-like_sf"/>
</dbReference>
<feature type="domain" description="Flavodoxin-like" evidence="1">
    <location>
        <begin position="5"/>
        <end position="161"/>
    </location>
</feature>
<dbReference type="STRING" id="36849.OXPF_20430"/>
<proteinExistence type="predicted"/>
<evidence type="ECO:0000259" key="1">
    <source>
        <dbReference type="Pfam" id="PF12641"/>
    </source>
</evidence>
<dbReference type="GO" id="GO:0006783">
    <property type="term" value="P:heme biosynthetic process"/>
    <property type="evidence" value="ECO:0007669"/>
    <property type="project" value="TreeGrafter"/>
</dbReference>
<organism evidence="2 3">
    <name type="scientific">Oxobacter pfennigii</name>
    <dbReference type="NCBI Taxonomy" id="36849"/>
    <lineage>
        <taxon>Bacteria</taxon>
        <taxon>Bacillati</taxon>
        <taxon>Bacillota</taxon>
        <taxon>Clostridia</taxon>
        <taxon>Eubacteriales</taxon>
        <taxon>Clostridiaceae</taxon>
        <taxon>Oxobacter</taxon>
    </lineage>
</organism>
<keyword evidence="3" id="KW-1185">Reference proteome</keyword>
<dbReference type="GO" id="GO:0070819">
    <property type="term" value="F:menaquinone-dependent protoporphyrinogen oxidase activity"/>
    <property type="evidence" value="ECO:0007669"/>
    <property type="project" value="TreeGrafter"/>
</dbReference>
<dbReference type="PANTHER" id="PTHR38030">
    <property type="entry name" value="PROTOPORPHYRINOGEN IX DEHYDROGENASE [MENAQUINONE]"/>
    <property type="match status" value="1"/>
</dbReference>
<dbReference type="RefSeq" id="WP_054875093.1">
    <property type="nucleotide sequence ID" value="NZ_LKET01000031.1"/>
</dbReference>
<dbReference type="SUPFAM" id="SSF52218">
    <property type="entry name" value="Flavoproteins"/>
    <property type="match status" value="1"/>
</dbReference>
<dbReference type="GO" id="GO:0016651">
    <property type="term" value="F:oxidoreductase activity, acting on NAD(P)H"/>
    <property type="evidence" value="ECO:0007669"/>
    <property type="project" value="UniProtKB-ARBA"/>
</dbReference>
<evidence type="ECO:0000313" key="3">
    <source>
        <dbReference type="Proteomes" id="UP000050326"/>
    </source>
</evidence>
<dbReference type="PANTHER" id="PTHR38030:SF2">
    <property type="entry name" value="PROTOPORPHYRINOGEN IX DEHYDROGENASE [QUINONE]"/>
    <property type="match status" value="1"/>
</dbReference>
<dbReference type="Gene3D" id="3.40.50.360">
    <property type="match status" value="1"/>
</dbReference>